<protein>
    <submittedName>
        <fullName evidence="1">Uncharacterized protein</fullName>
    </submittedName>
</protein>
<gene>
    <name evidence="1" type="ORF">BK131_14450</name>
</gene>
<dbReference type="InterPro" id="IPR040547">
    <property type="entry name" value="CdiI"/>
</dbReference>
<evidence type="ECO:0000313" key="2">
    <source>
        <dbReference type="Proteomes" id="UP000187134"/>
    </source>
</evidence>
<dbReference type="OrthoDB" id="1821096at2"/>
<comment type="caution">
    <text evidence="1">The sequence shown here is derived from an EMBL/GenBank/DDBJ whole genome shotgun (WGS) entry which is preliminary data.</text>
</comment>
<dbReference type="Pfam" id="PF18616">
    <property type="entry name" value="CdiI_3"/>
    <property type="match status" value="1"/>
</dbReference>
<proteinExistence type="predicted"/>
<dbReference type="Proteomes" id="UP000187134">
    <property type="component" value="Unassembled WGS sequence"/>
</dbReference>
<dbReference type="EMBL" id="MRTJ01000004">
    <property type="protein sequence ID" value="OMF13853.1"/>
    <property type="molecule type" value="Genomic_DNA"/>
</dbReference>
<sequence>MSKLIKEIYSINQNIQTDNSESPLDHWYDRLINKKVDELDLEDVSRMLGQHVFIDLGIEKAIEILSEDPLAGEMYDGHLLKLLCSIETNNFRDLLQLKKLLQTIKSNLSQFEWADEEDQEEYAELLERFLKKVSL</sequence>
<accession>A0A1R1BVF8</accession>
<dbReference type="RefSeq" id="WP_076332172.1">
    <property type="nucleotide sequence ID" value="NZ_MRTJ01000004.1"/>
</dbReference>
<dbReference type="CDD" id="cd20691">
    <property type="entry name" value="CdiI_EC536-like"/>
    <property type="match status" value="1"/>
</dbReference>
<dbReference type="AlphaFoldDB" id="A0A1R1BVF8"/>
<organism evidence="1 2">
    <name type="scientific">Paenibacillus amylolyticus</name>
    <dbReference type="NCBI Taxonomy" id="1451"/>
    <lineage>
        <taxon>Bacteria</taxon>
        <taxon>Bacillati</taxon>
        <taxon>Bacillota</taxon>
        <taxon>Bacilli</taxon>
        <taxon>Bacillales</taxon>
        <taxon>Paenibacillaceae</taxon>
        <taxon>Paenibacillus</taxon>
    </lineage>
</organism>
<reference evidence="1 2" key="1">
    <citation type="submission" date="2016-11" db="EMBL/GenBank/DDBJ databases">
        <title>Paenibacillus species isolates.</title>
        <authorList>
            <person name="Beno S.M."/>
        </authorList>
    </citation>
    <scope>NUCLEOTIDE SEQUENCE [LARGE SCALE GENOMIC DNA]</scope>
    <source>
        <strain evidence="1 2">FSL H8-0246</strain>
    </source>
</reference>
<name>A0A1R1BVF8_PAEAM</name>
<evidence type="ECO:0000313" key="1">
    <source>
        <dbReference type="EMBL" id="OMF13853.1"/>
    </source>
</evidence>